<dbReference type="PANTHER" id="PTHR11743">
    <property type="entry name" value="VOLTAGE-DEPENDENT ANION-SELECTIVE CHANNEL"/>
    <property type="match status" value="1"/>
</dbReference>
<dbReference type="AlphaFoldDB" id="A0A834SSP2"/>
<sequence>MAEGPVLHHDMDKKIRDLLYKDYTSGHKVIITSHTPSGLEITSSVAHKDDAFSVGYGTQLKNENITTNIKVGVDSNKILQHIISIIVDEPVPGLKAIFNYILPYNRYGKIELQYRNKYAAISTSLITTVNPIVNFSSLFGSKYFGLGIDISFDSASRNFIKHNAGLYWFANCINCTSSLTLNNKGDNLTGSIFHTNKKRTYAVGSEFCGNIYSQELTLTVGLQCVLNPQTLMKVRWNNHDKVNVLIHHDVNSRTRFIVSGEMKTMDIESDVKLGLALVLKS</sequence>
<evidence type="ECO:0000313" key="2">
    <source>
        <dbReference type="EMBL" id="KAF7809172.1"/>
    </source>
</evidence>
<dbReference type="Proteomes" id="UP000634136">
    <property type="component" value="Unassembled WGS sequence"/>
</dbReference>
<dbReference type="InterPro" id="IPR027246">
    <property type="entry name" value="Porin_Euk/Tom40"/>
</dbReference>
<dbReference type="GO" id="GO:0008308">
    <property type="term" value="F:voltage-gated monoatomic anion channel activity"/>
    <property type="evidence" value="ECO:0007669"/>
    <property type="project" value="InterPro"/>
</dbReference>
<comment type="similarity">
    <text evidence="1">Belongs to the eukaryotic mitochondrial porin (TC 1.B.8.1) family.</text>
</comment>
<dbReference type="Pfam" id="PF01459">
    <property type="entry name" value="Porin_3"/>
    <property type="match status" value="1"/>
</dbReference>
<keyword evidence="3" id="KW-1185">Reference proteome</keyword>
<reference evidence="2" key="1">
    <citation type="submission" date="2020-09" db="EMBL/GenBank/DDBJ databases">
        <title>Genome-Enabled Discovery of Anthraquinone Biosynthesis in Senna tora.</title>
        <authorList>
            <person name="Kang S.-H."/>
            <person name="Pandey R.P."/>
            <person name="Lee C.-M."/>
            <person name="Sim J.-S."/>
            <person name="Jeong J.-T."/>
            <person name="Choi B.-S."/>
            <person name="Jung M."/>
            <person name="Ginzburg D."/>
            <person name="Zhao K."/>
            <person name="Won S.Y."/>
            <person name="Oh T.-J."/>
            <person name="Yu Y."/>
            <person name="Kim N.-H."/>
            <person name="Lee O.R."/>
            <person name="Lee T.-H."/>
            <person name="Bashyal P."/>
            <person name="Kim T.-S."/>
            <person name="Lee W.-H."/>
            <person name="Kawkins C."/>
            <person name="Kim C.-K."/>
            <person name="Kim J.S."/>
            <person name="Ahn B.O."/>
            <person name="Rhee S.Y."/>
            <person name="Sohng J.K."/>
        </authorList>
    </citation>
    <scope>NUCLEOTIDE SEQUENCE</scope>
    <source>
        <tissue evidence="2">Leaf</tissue>
    </source>
</reference>
<dbReference type="InterPro" id="IPR023614">
    <property type="entry name" value="Porin_dom_sf"/>
</dbReference>
<proteinExistence type="inferred from homology"/>
<evidence type="ECO:0000256" key="1">
    <source>
        <dbReference type="ARBA" id="ARBA00009624"/>
    </source>
</evidence>
<gene>
    <name evidence="2" type="ORF">G2W53_035915</name>
</gene>
<protein>
    <submittedName>
        <fullName evidence="2">Mitochondrial outer membrane protein porin of 34 kDa</fullName>
    </submittedName>
</protein>
<comment type="caution">
    <text evidence="2">The sequence shown here is derived from an EMBL/GenBank/DDBJ whole genome shotgun (WGS) entry which is preliminary data.</text>
</comment>
<dbReference type="CDD" id="cd07306">
    <property type="entry name" value="Porin3_VDAC"/>
    <property type="match status" value="1"/>
</dbReference>
<organism evidence="2 3">
    <name type="scientific">Senna tora</name>
    <dbReference type="NCBI Taxonomy" id="362788"/>
    <lineage>
        <taxon>Eukaryota</taxon>
        <taxon>Viridiplantae</taxon>
        <taxon>Streptophyta</taxon>
        <taxon>Embryophyta</taxon>
        <taxon>Tracheophyta</taxon>
        <taxon>Spermatophyta</taxon>
        <taxon>Magnoliopsida</taxon>
        <taxon>eudicotyledons</taxon>
        <taxon>Gunneridae</taxon>
        <taxon>Pentapetalae</taxon>
        <taxon>rosids</taxon>
        <taxon>fabids</taxon>
        <taxon>Fabales</taxon>
        <taxon>Fabaceae</taxon>
        <taxon>Caesalpinioideae</taxon>
        <taxon>Cassia clade</taxon>
        <taxon>Senna</taxon>
    </lineage>
</organism>
<dbReference type="InterPro" id="IPR001925">
    <property type="entry name" value="Porin_Euk"/>
</dbReference>
<name>A0A834SSP2_9FABA</name>
<accession>A0A834SSP2</accession>
<dbReference type="GO" id="GO:0005741">
    <property type="term" value="C:mitochondrial outer membrane"/>
    <property type="evidence" value="ECO:0007669"/>
    <property type="project" value="InterPro"/>
</dbReference>
<dbReference type="Gene3D" id="2.40.160.10">
    <property type="entry name" value="Porin"/>
    <property type="match status" value="1"/>
</dbReference>
<dbReference type="EMBL" id="JAAIUW010000011">
    <property type="protein sequence ID" value="KAF7809172.1"/>
    <property type="molecule type" value="Genomic_DNA"/>
</dbReference>
<dbReference type="PANTHER" id="PTHR11743:SF70">
    <property type="entry name" value="GH26960P-RELATED"/>
    <property type="match status" value="1"/>
</dbReference>
<evidence type="ECO:0000313" key="3">
    <source>
        <dbReference type="Proteomes" id="UP000634136"/>
    </source>
</evidence>